<reference evidence="2 3" key="1">
    <citation type="journal article" date="2019" name="Int. J. Syst. Evol. Microbiol.">
        <title>The Global Catalogue of Microorganisms (GCM) 10K type strain sequencing project: providing services to taxonomists for standard genome sequencing and annotation.</title>
        <authorList>
            <consortium name="The Broad Institute Genomics Platform"/>
            <consortium name="The Broad Institute Genome Sequencing Center for Infectious Disease"/>
            <person name="Wu L."/>
            <person name="Ma J."/>
        </authorList>
    </citation>
    <scope>NUCLEOTIDE SEQUENCE [LARGE SCALE GENOMIC DNA]</scope>
    <source>
        <strain evidence="2 3">JCM 15577</strain>
    </source>
</reference>
<dbReference type="PANTHER" id="PTHR30137">
    <property type="entry name" value="LUCIFERASE-LIKE MONOOXYGENASE"/>
    <property type="match status" value="1"/>
</dbReference>
<proteinExistence type="predicted"/>
<dbReference type="EMBL" id="BAAAPL010000001">
    <property type="protein sequence ID" value="GAA1695854.1"/>
    <property type="molecule type" value="Genomic_DNA"/>
</dbReference>
<dbReference type="Gene3D" id="3.20.20.30">
    <property type="entry name" value="Luciferase-like domain"/>
    <property type="match status" value="1"/>
</dbReference>
<evidence type="ECO:0000259" key="1">
    <source>
        <dbReference type="Pfam" id="PF00296"/>
    </source>
</evidence>
<dbReference type="InterPro" id="IPR036661">
    <property type="entry name" value="Luciferase-like_sf"/>
</dbReference>
<dbReference type="PANTHER" id="PTHR30137:SF6">
    <property type="entry name" value="LUCIFERASE-LIKE MONOOXYGENASE"/>
    <property type="match status" value="1"/>
</dbReference>
<organism evidence="2 3">
    <name type="scientific">Microbacterium sediminicola</name>
    <dbReference type="NCBI Taxonomy" id="415210"/>
    <lineage>
        <taxon>Bacteria</taxon>
        <taxon>Bacillati</taxon>
        <taxon>Actinomycetota</taxon>
        <taxon>Actinomycetes</taxon>
        <taxon>Micrococcales</taxon>
        <taxon>Microbacteriaceae</taxon>
        <taxon>Microbacterium</taxon>
    </lineage>
</organism>
<evidence type="ECO:0000313" key="3">
    <source>
        <dbReference type="Proteomes" id="UP001501690"/>
    </source>
</evidence>
<evidence type="ECO:0000313" key="2">
    <source>
        <dbReference type="EMBL" id="GAA1695854.1"/>
    </source>
</evidence>
<dbReference type="SUPFAM" id="SSF51679">
    <property type="entry name" value="Bacterial luciferase-like"/>
    <property type="match status" value="1"/>
</dbReference>
<accession>A0ABN2HZ36</accession>
<dbReference type="Proteomes" id="UP001501690">
    <property type="component" value="Unassembled WGS sequence"/>
</dbReference>
<feature type="domain" description="Luciferase-like" evidence="1">
    <location>
        <begin position="17"/>
        <end position="357"/>
    </location>
</feature>
<protein>
    <submittedName>
        <fullName evidence="2">LLM class flavin-dependent oxidoreductase</fullName>
    </submittedName>
</protein>
<dbReference type="InterPro" id="IPR011251">
    <property type="entry name" value="Luciferase-like_dom"/>
</dbReference>
<dbReference type="InterPro" id="IPR050766">
    <property type="entry name" value="Bact_Lucif_Oxidored"/>
</dbReference>
<sequence length="411" mass="46946">MSSIKSRNPGAAVQFDYLFTMDNPGNEYRYGELLDMATEQIVHLDESGFGTLWQGEHHFGGEGFEINPNPIMAGAYVAGITKNLRIGTGAVTPPFWHPIRLAEDLALLDQMSKGRLDIGVARGIQQREFMNFNPEADRRTDEDRNWRYFLEQLEVVKKAWTMEGFSHSGEFFTFPNGNVQDGATWYPRNPLWRAEDGEYVGMSIIPKPYQKPYPAMWNLLDKTPGFIRSAQERMNVITWLRSREGLREVMTAYEETLAETLGHDVPRGTGTSLMRMVYVAETDEQAEREARQLIEDLFNYVGGVRPRDIFANPGEKLTDEEQTGSWWKFLFPREHLFIGSPETVREQIAHLNGEYGVDRLVLWSWIPGLTQEQVMRSNRLFVDEVMPHFPGAAIPSIKPEMPEGFGPLTGD</sequence>
<dbReference type="Pfam" id="PF00296">
    <property type="entry name" value="Bac_luciferase"/>
    <property type="match status" value="1"/>
</dbReference>
<dbReference type="RefSeq" id="WP_344070298.1">
    <property type="nucleotide sequence ID" value="NZ_BAAAPL010000001.1"/>
</dbReference>
<name>A0ABN2HZ36_9MICO</name>
<gene>
    <name evidence="2" type="ORF">GCM10009808_11360</name>
</gene>
<comment type="caution">
    <text evidence="2">The sequence shown here is derived from an EMBL/GenBank/DDBJ whole genome shotgun (WGS) entry which is preliminary data.</text>
</comment>
<keyword evidence="3" id="KW-1185">Reference proteome</keyword>